<gene>
    <name evidence="3" type="ORF">ECRASSUSDP1_LOCUS9249</name>
</gene>
<feature type="compositionally biased region" description="Polar residues" evidence="2">
    <location>
        <begin position="220"/>
        <end position="231"/>
    </location>
</feature>
<accession>A0AAD1XBA7</accession>
<feature type="region of interest" description="Disordered" evidence="2">
    <location>
        <begin position="217"/>
        <end position="250"/>
    </location>
</feature>
<evidence type="ECO:0000256" key="1">
    <source>
        <dbReference type="SAM" id="Coils"/>
    </source>
</evidence>
<dbReference type="EMBL" id="CAMPGE010009086">
    <property type="protein sequence ID" value="CAI2367960.1"/>
    <property type="molecule type" value="Genomic_DNA"/>
</dbReference>
<name>A0AAD1XBA7_EUPCR</name>
<feature type="region of interest" description="Disordered" evidence="2">
    <location>
        <begin position="19"/>
        <end position="42"/>
    </location>
</feature>
<evidence type="ECO:0000313" key="3">
    <source>
        <dbReference type="EMBL" id="CAI2367960.1"/>
    </source>
</evidence>
<keyword evidence="1" id="KW-0175">Coiled coil</keyword>
<dbReference type="AlphaFoldDB" id="A0AAD1XBA7"/>
<organism evidence="3 4">
    <name type="scientific">Euplotes crassus</name>
    <dbReference type="NCBI Taxonomy" id="5936"/>
    <lineage>
        <taxon>Eukaryota</taxon>
        <taxon>Sar</taxon>
        <taxon>Alveolata</taxon>
        <taxon>Ciliophora</taxon>
        <taxon>Intramacronucleata</taxon>
        <taxon>Spirotrichea</taxon>
        <taxon>Hypotrichia</taxon>
        <taxon>Euplotida</taxon>
        <taxon>Euplotidae</taxon>
        <taxon>Moneuplotes</taxon>
    </lineage>
</organism>
<dbReference type="Proteomes" id="UP001295684">
    <property type="component" value="Unassembled WGS sequence"/>
</dbReference>
<feature type="coiled-coil region" evidence="1">
    <location>
        <begin position="314"/>
        <end position="346"/>
    </location>
</feature>
<proteinExistence type="predicted"/>
<protein>
    <submittedName>
        <fullName evidence="3">Uncharacterized protein</fullName>
    </submittedName>
</protein>
<evidence type="ECO:0000256" key="2">
    <source>
        <dbReference type="SAM" id="MobiDB-lite"/>
    </source>
</evidence>
<sequence length="432" mass="49447">MPLSCEKDNPDQWGFKIINKPLDSNPQGVSAPRVSKTRASTRQFGRVKLFTKRDSGDDTATPSITPMPISSHNIKQIQEDFQSFKPKSNRLSLKSSSAQRRKIFNSLNRVGAAYGVTVDHKGHVTRKIPKTSAFKKRRIRYKMVKQDDKNFNFKMEFSNKKILVSGSKANLGYTSSVPTELYDNGKERKLVASCSQPQLVKTNLISDKNKRLKSSFEPENFSTTNSSSKIKNPTKAPAWMTPKGTESDSLNCKNDQNHEIQPLKSNNIIRQIQTVNRAKRLNPKLPSNQNLPHNELQITKAMSPNLFANPIELLRQERLKKERLRKERIEKQNKELQKENDRIKQIGVITSEHLKDDEDVPETQLIPLNEISRIESARSDKRSHSSGKLDYSGAGIKMRLLKDLYRIQNTEKKEDVKETREFLDCLIEYGVQ</sequence>
<evidence type="ECO:0000313" key="4">
    <source>
        <dbReference type="Proteomes" id="UP001295684"/>
    </source>
</evidence>
<reference evidence="3" key="1">
    <citation type="submission" date="2023-07" db="EMBL/GenBank/DDBJ databases">
        <authorList>
            <consortium name="AG Swart"/>
            <person name="Singh M."/>
            <person name="Singh A."/>
            <person name="Seah K."/>
            <person name="Emmerich C."/>
        </authorList>
    </citation>
    <scope>NUCLEOTIDE SEQUENCE</scope>
    <source>
        <strain evidence="3">DP1</strain>
    </source>
</reference>
<comment type="caution">
    <text evidence="3">The sequence shown here is derived from an EMBL/GenBank/DDBJ whole genome shotgun (WGS) entry which is preliminary data.</text>
</comment>
<keyword evidence="4" id="KW-1185">Reference proteome</keyword>